<dbReference type="Gene3D" id="3.40.50.720">
    <property type="entry name" value="NAD(P)-binding Rossmann-like Domain"/>
    <property type="match status" value="1"/>
</dbReference>
<dbReference type="EC" id="1.3.1.76" evidence="2"/>
<dbReference type="STRING" id="1071383.J7SAQ2"/>
<proteinExistence type="predicted"/>
<dbReference type="Gene3D" id="3.30.160.110">
    <property type="entry name" value="Siroheme synthase, domain 2"/>
    <property type="match status" value="1"/>
</dbReference>
<dbReference type="GO" id="GO:0043115">
    <property type="term" value="F:precorrin-2 dehydrogenase activity"/>
    <property type="evidence" value="ECO:0007669"/>
    <property type="project" value="UniProtKB-EC"/>
</dbReference>
<keyword evidence="4" id="KW-0520">NAD</keyword>
<dbReference type="Pfam" id="PF14824">
    <property type="entry name" value="Sirohm_synth_M"/>
    <property type="match status" value="1"/>
</dbReference>
<dbReference type="SUPFAM" id="SSF75615">
    <property type="entry name" value="Siroheme synthase middle domains-like"/>
    <property type="match status" value="1"/>
</dbReference>
<evidence type="ECO:0000256" key="4">
    <source>
        <dbReference type="ARBA" id="ARBA00023027"/>
    </source>
</evidence>
<comment type="pathway">
    <text evidence="1">Porphyrin-containing compound metabolism; siroheme biosynthesis; sirohydrochlorin from precorrin-2: step 1/1.</text>
</comment>
<evidence type="ECO:0000259" key="6">
    <source>
        <dbReference type="Pfam" id="PF14823"/>
    </source>
</evidence>
<dbReference type="eggNOG" id="ENOG502RYIW">
    <property type="taxonomic scope" value="Eukaryota"/>
</dbReference>
<gene>
    <name evidence="8" type="primary">KNAG0M00860</name>
    <name evidence="8" type="ordered locus">KNAG_0M00860</name>
</gene>
<keyword evidence="5" id="KW-0627">Porphyrin biosynthesis</keyword>
<dbReference type="InterPro" id="IPR028281">
    <property type="entry name" value="Sirohaem_synthase_central"/>
</dbReference>
<dbReference type="InterPro" id="IPR028161">
    <property type="entry name" value="Met8-like"/>
</dbReference>
<dbReference type="OMA" id="DIRMAWI"/>
<dbReference type="InterPro" id="IPR028162">
    <property type="entry name" value="Met8_C"/>
</dbReference>
<dbReference type="PANTHER" id="PTHR35330:SF1">
    <property type="entry name" value="SIROHEME BIOSYNTHESIS PROTEIN MET8"/>
    <property type="match status" value="1"/>
</dbReference>
<dbReference type="Proteomes" id="UP000006310">
    <property type="component" value="Chromosome 13"/>
</dbReference>
<protein>
    <recommendedName>
        <fullName evidence="2">precorrin-2 dehydrogenase</fullName>
        <ecNumber evidence="2">1.3.1.76</ecNumber>
    </recommendedName>
</protein>
<dbReference type="GO" id="GO:0019354">
    <property type="term" value="P:siroheme biosynthetic process"/>
    <property type="evidence" value="ECO:0007669"/>
    <property type="project" value="UniProtKB-UniPathway"/>
</dbReference>
<dbReference type="HOGENOM" id="CLU_011276_8_5_1"/>
<evidence type="ECO:0000256" key="3">
    <source>
        <dbReference type="ARBA" id="ARBA00023002"/>
    </source>
</evidence>
<reference evidence="8 9" key="1">
    <citation type="journal article" date="2011" name="Proc. Natl. Acad. Sci. U.S.A.">
        <title>Evolutionary erosion of yeast sex chromosomes by mating-type switching accidents.</title>
        <authorList>
            <person name="Gordon J.L."/>
            <person name="Armisen D."/>
            <person name="Proux-Wera E."/>
            <person name="Oheigeartaigh S.S."/>
            <person name="Byrne K.P."/>
            <person name="Wolfe K.H."/>
        </authorList>
    </citation>
    <scope>NUCLEOTIDE SEQUENCE [LARGE SCALE GENOMIC DNA]</scope>
    <source>
        <strain evidence="9">ATCC MYA-139 / BCRC 22969 / CBS 8797 / CCRC 22969 / KCTC 17520 / NBRC 10181 / NCYC 3082</strain>
    </source>
</reference>
<evidence type="ECO:0000313" key="8">
    <source>
        <dbReference type="EMBL" id="CCK72939.1"/>
    </source>
</evidence>
<dbReference type="Pfam" id="PF14823">
    <property type="entry name" value="Sirohm_synth_C"/>
    <property type="match status" value="1"/>
</dbReference>
<accession>J7SAQ2</accession>
<keyword evidence="9" id="KW-1185">Reference proteome</keyword>
<dbReference type="SUPFAM" id="SSF51735">
    <property type="entry name" value="NAD(P)-binding Rossmann-fold domains"/>
    <property type="match status" value="1"/>
</dbReference>
<organism evidence="8 9">
    <name type="scientific">Huiozyma naganishii (strain ATCC MYA-139 / BCRC 22969 / CBS 8797 / KCTC 17520 / NBRC 10181 / NCYC 3082 / Yp74L-3)</name>
    <name type="common">Yeast</name>
    <name type="synonym">Kazachstania naganishii</name>
    <dbReference type="NCBI Taxonomy" id="1071383"/>
    <lineage>
        <taxon>Eukaryota</taxon>
        <taxon>Fungi</taxon>
        <taxon>Dikarya</taxon>
        <taxon>Ascomycota</taxon>
        <taxon>Saccharomycotina</taxon>
        <taxon>Saccharomycetes</taxon>
        <taxon>Saccharomycetales</taxon>
        <taxon>Saccharomycetaceae</taxon>
        <taxon>Huiozyma</taxon>
    </lineage>
</organism>
<sequence length="266" mass="29173">MDPQSVERPPSVLLAHRMQGHPVLVVGGGVVAQQRLEKLVPTGARVTLVADHFTAAVEQTALQCPQQVRLVRERYRESHLNLEPYWRLILVCLPSGAANHSDDAKGQSKSESDSEKVYRDAKRVFGAQQSVNVADVPALCDFYFGADTSGCPTGKGEGQLGSMQLLVSSNGVAPRYAALVRDELVRHLGELPLAQSLDRLDELRAAVREEAPGPEMVAVRMDWVCALTDRLGLRGAASMDVQEELKKFKDYCKERGEQVKSPSQDN</sequence>
<dbReference type="KEGG" id="kng:KNAG_0M00860"/>
<feature type="domain" description="Siroheme biosynthesis protein Met8 C-terminal" evidence="6">
    <location>
        <begin position="195"/>
        <end position="243"/>
    </location>
</feature>
<evidence type="ECO:0000313" key="9">
    <source>
        <dbReference type="Proteomes" id="UP000006310"/>
    </source>
</evidence>
<dbReference type="Pfam" id="PF13241">
    <property type="entry name" value="NAD_binding_7"/>
    <property type="match status" value="1"/>
</dbReference>
<reference evidence="9" key="2">
    <citation type="submission" date="2012-08" db="EMBL/GenBank/DDBJ databases">
        <title>Genome sequence of Kazachstania naganishii.</title>
        <authorList>
            <person name="Gordon J.L."/>
            <person name="Armisen D."/>
            <person name="Proux-Wera E."/>
            <person name="OhEigeartaigh S.S."/>
            <person name="Byrne K.P."/>
            <person name="Wolfe K.H."/>
        </authorList>
    </citation>
    <scope>NUCLEOTIDE SEQUENCE [LARGE SCALE GENOMIC DNA]</scope>
    <source>
        <strain evidence="9">ATCC MYA-139 / BCRC 22969 / CBS 8797 / CCRC 22969 / KCTC 17520 / NBRC 10181 / NCYC 3082</strain>
    </source>
</reference>
<evidence type="ECO:0000256" key="2">
    <source>
        <dbReference type="ARBA" id="ARBA00012400"/>
    </source>
</evidence>
<keyword evidence="3" id="KW-0560">Oxidoreductase</keyword>
<evidence type="ECO:0000259" key="7">
    <source>
        <dbReference type="Pfam" id="PF14824"/>
    </source>
</evidence>
<dbReference type="UniPathway" id="UPA00262">
    <property type="reaction ID" value="UER00222"/>
</dbReference>
<dbReference type="EMBL" id="HE978326">
    <property type="protein sequence ID" value="CCK72939.1"/>
    <property type="molecule type" value="Genomic_DNA"/>
</dbReference>
<dbReference type="GO" id="GO:0000103">
    <property type="term" value="P:sulfate assimilation"/>
    <property type="evidence" value="ECO:0007669"/>
    <property type="project" value="EnsemblFungi"/>
</dbReference>
<evidence type="ECO:0000256" key="1">
    <source>
        <dbReference type="ARBA" id="ARBA00005010"/>
    </source>
</evidence>
<dbReference type="GeneID" id="34528719"/>
<evidence type="ECO:0000256" key="5">
    <source>
        <dbReference type="ARBA" id="ARBA00023244"/>
    </source>
</evidence>
<dbReference type="RefSeq" id="XP_022467183.1">
    <property type="nucleotide sequence ID" value="XM_022610937.1"/>
</dbReference>
<feature type="domain" description="Siroheme synthase central" evidence="7">
    <location>
        <begin position="161"/>
        <end position="187"/>
    </location>
</feature>
<dbReference type="GO" id="GO:0004325">
    <property type="term" value="F:ferrochelatase activity"/>
    <property type="evidence" value="ECO:0007669"/>
    <property type="project" value="EnsemblFungi"/>
</dbReference>
<dbReference type="OrthoDB" id="1721126at2759"/>
<dbReference type="PANTHER" id="PTHR35330">
    <property type="entry name" value="SIROHEME BIOSYNTHESIS PROTEIN MET8"/>
    <property type="match status" value="1"/>
</dbReference>
<name>J7SAQ2_HUIN7</name>
<dbReference type="AlphaFoldDB" id="J7SAQ2"/>
<dbReference type="Gene3D" id="1.10.3280.10">
    <property type="entry name" value="Siroheme synthase, domain 3"/>
    <property type="match status" value="1"/>
</dbReference>
<dbReference type="InterPro" id="IPR036291">
    <property type="entry name" value="NAD(P)-bd_dom_sf"/>
</dbReference>